<keyword evidence="2" id="KW-1185">Reference proteome</keyword>
<dbReference type="OrthoDB" id="1357119at2"/>
<evidence type="ECO:0000313" key="1">
    <source>
        <dbReference type="EMBL" id="ACU05985.1"/>
    </source>
</evidence>
<gene>
    <name evidence="1" type="ordered locus">Phep_3794</name>
</gene>
<proteinExistence type="predicted"/>
<dbReference type="EMBL" id="CP001681">
    <property type="protein sequence ID" value="ACU05985.1"/>
    <property type="molecule type" value="Genomic_DNA"/>
</dbReference>
<dbReference type="eggNOG" id="ENOG502ZUJJ">
    <property type="taxonomic scope" value="Bacteria"/>
</dbReference>
<dbReference type="Proteomes" id="UP000000852">
    <property type="component" value="Chromosome"/>
</dbReference>
<dbReference type="KEGG" id="phe:Phep_3794"/>
<protein>
    <submittedName>
        <fullName evidence="1">Uncharacterized protein</fullName>
    </submittedName>
</protein>
<organism evidence="1 2">
    <name type="scientific">Pedobacter heparinus (strain ATCC 13125 / DSM 2366 / CIP 104194 / JCM 7457 / NBRC 12017 / NCIMB 9290 / NRRL B-14731 / HIM 762-3)</name>
    <dbReference type="NCBI Taxonomy" id="485917"/>
    <lineage>
        <taxon>Bacteria</taxon>
        <taxon>Pseudomonadati</taxon>
        <taxon>Bacteroidota</taxon>
        <taxon>Sphingobacteriia</taxon>
        <taxon>Sphingobacteriales</taxon>
        <taxon>Sphingobacteriaceae</taxon>
        <taxon>Pedobacter</taxon>
    </lineage>
</organism>
<dbReference type="RefSeq" id="WP_015809594.1">
    <property type="nucleotide sequence ID" value="NC_013061.1"/>
</dbReference>
<reference evidence="1 2" key="1">
    <citation type="journal article" date="2009" name="Stand. Genomic Sci.">
        <title>Complete genome sequence of Pedobacter heparinus type strain (HIM 762-3).</title>
        <authorList>
            <person name="Han C."/>
            <person name="Spring S."/>
            <person name="Lapidus A."/>
            <person name="Del Rio T.G."/>
            <person name="Tice H."/>
            <person name="Copeland A."/>
            <person name="Cheng J.F."/>
            <person name="Lucas S."/>
            <person name="Chen F."/>
            <person name="Nolan M."/>
            <person name="Bruce D."/>
            <person name="Goodwin L."/>
            <person name="Pitluck S."/>
            <person name="Ivanova N."/>
            <person name="Mavromatis K."/>
            <person name="Mikhailova N."/>
            <person name="Pati A."/>
            <person name="Chen A."/>
            <person name="Palaniappan K."/>
            <person name="Land M."/>
            <person name="Hauser L."/>
            <person name="Chang Y.J."/>
            <person name="Jeffries C.C."/>
            <person name="Saunders E."/>
            <person name="Chertkov O."/>
            <person name="Brettin T."/>
            <person name="Goker M."/>
            <person name="Rohde M."/>
            <person name="Bristow J."/>
            <person name="Eisen J.A."/>
            <person name="Markowitz V."/>
            <person name="Hugenholtz P."/>
            <person name="Kyrpides N.C."/>
            <person name="Klenk H.P."/>
            <person name="Detter J.C."/>
        </authorList>
    </citation>
    <scope>NUCLEOTIDE SEQUENCE [LARGE SCALE GENOMIC DNA]</scope>
    <source>
        <strain evidence="2">ATCC 13125 / DSM 2366 / CIP 104194 / JCM 7457 / NBRC 12017 / NCIMB 9290 / NRRL B-14731 / HIM 762-3</strain>
    </source>
</reference>
<dbReference type="STRING" id="485917.Phep_3794"/>
<name>C6XUX7_PEDHD</name>
<sequence>MVAQEKEHSQIKFREVFLSDLKSIVNLYRTQKTIHTTGLNADFGLPLGIAELNCKIIAYAFVNINDAGKAVVQVHTDKELAQDQVCETLINISLKRFKAQWTFDDNGISTENHVKNAISRLVNWLNNCYQ</sequence>
<dbReference type="AlphaFoldDB" id="C6XUX7"/>
<accession>C6XUX7</accession>
<dbReference type="HOGENOM" id="CLU_1936034_0_0_10"/>
<evidence type="ECO:0000313" key="2">
    <source>
        <dbReference type="Proteomes" id="UP000000852"/>
    </source>
</evidence>